<dbReference type="InterPro" id="IPR009061">
    <property type="entry name" value="DNA-bd_dom_put_sf"/>
</dbReference>
<protein>
    <submittedName>
        <fullName evidence="3">MerR family transcriptional regulator</fullName>
    </submittedName>
</protein>
<sequence length="408" mass="47585">MYHISELAQQVNLSRSTLLYYEKLGLIQGKRQTNGYRYYSNNDLQRIRLLQQLQAGGLTLKECQSCLDGKINRDMLMDRLHVLEQEIETKQHAKQLLSSMLGMNASCNWHETIERTAPLAHLEWLKQQGFNEKEALRLKWLSKNMNDHEQYMADFESIFYGLDRLGPNDNEDSLKALQALPINTGNALEIGCGKGLTTYLLAQRSDFTLTALDNDEYHLSCLKEKIKHQPINNRITTSCNSMTAMPFEHQQFDVIWSEGSAYIMGVKNALKQWQRFLKPHGYLVISDLVWLTDTPDVEAFEFWQKNYPEMVTKQQRTTDIIKAGYEIIESFTQSEQSWLNYLEPLKQKLNNIDDDDYKSNSVNDLRQEIQIHDQYLGQYGYQLFVLKSKGNAWKLEQKKYQTSKTLPH</sequence>
<accession>A0AAW4ZWR7</accession>
<dbReference type="GO" id="GO:0008757">
    <property type="term" value="F:S-adenosylmethionine-dependent methyltransferase activity"/>
    <property type="evidence" value="ECO:0007669"/>
    <property type="project" value="InterPro"/>
</dbReference>
<keyword evidence="1" id="KW-0238">DNA-binding</keyword>
<dbReference type="SUPFAM" id="SSF53335">
    <property type="entry name" value="S-adenosyl-L-methionine-dependent methyltransferases"/>
    <property type="match status" value="1"/>
</dbReference>
<dbReference type="GO" id="GO:0003700">
    <property type="term" value="F:DNA-binding transcription factor activity"/>
    <property type="evidence" value="ECO:0007669"/>
    <property type="project" value="InterPro"/>
</dbReference>
<dbReference type="PANTHER" id="PTHR30204">
    <property type="entry name" value="REDOX-CYCLING DRUG-SENSING TRANSCRIPTIONAL ACTIVATOR SOXR"/>
    <property type="match status" value="1"/>
</dbReference>
<dbReference type="AlphaFoldDB" id="A0AAW4ZWR7"/>
<dbReference type="PANTHER" id="PTHR30204:SF97">
    <property type="entry name" value="MERR FAMILY REGULATORY PROTEIN"/>
    <property type="match status" value="1"/>
</dbReference>
<evidence type="ECO:0000313" key="3">
    <source>
        <dbReference type="EMBL" id="MCF2302855.1"/>
    </source>
</evidence>
<name>A0AAW4ZWR7_PHOPO</name>
<comment type="caution">
    <text evidence="3">The sequence shown here is derived from an EMBL/GenBank/DDBJ whole genome shotgun (WGS) entry which is preliminary data.</text>
</comment>
<gene>
    <name evidence="3" type="ORF">GLP33_14060</name>
</gene>
<evidence type="ECO:0000313" key="4">
    <source>
        <dbReference type="Proteomes" id="UP000813876"/>
    </source>
</evidence>
<dbReference type="CDD" id="cd02440">
    <property type="entry name" value="AdoMet_MTases"/>
    <property type="match status" value="1"/>
</dbReference>
<evidence type="ECO:0000256" key="1">
    <source>
        <dbReference type="ARBA" id="ARBA00023125"/>
    </source>
</evidence>
<dbReference type="RefSeq" id="WP_232581455.1">
    <property type="nucleotide sequence ID" value="NZ_CAMQUW010000123.1"/>
</dbReference>
<dbReference type="InterPro" id="IPR047057">
    <property type="entry name" value="MerR_fam"/>
</dbReference>
<dbReference type="SMART" id="SM00422">
    <property type="entry name" value="HTH_MERR"/>
    <property type="match status" value="1"/>
</dbReference>
<organism evidence="3 4">
    <name type="scientific">Photobacterium phosphoreum</name>
    <dbReference type="NCBI Taxonomy" id="659"/>
    <lineage>
        <taxon>Bacteria</taxon>
        <taxon>Pseudomonadati</taxon>
        <taxon>Pseudomonadota</taxon>
        <taxon>Gammaproteobacteria</taxon>
        <taxon>Vibrionales</taxon>
        <taxon>Vibrionaceae</taxon>
        <taxon>Photobacterium</taxon>
    </lineage>
</organism>
<dbReference type="SUPFAM" id="SSF46955">
    <property type="entry name" value="Putative DNA-binding domain"/>
    <property type="match status" value="1"/>
</dbReference>
<dbReference type="EMBL" id="WMCP01000017">
    <property type="protein sequence ID" value="MCF2302855.1"/>
    <property type="molecule type" value="Genomic_DNA"/>
</dbReference>
<dbReference type="GO" id="GO:0003677">
    <property type="term" value="F:DNA binding"/>
    <property type="evidence" value="ECO:0007669"/>
    <property type="project" value="UniProtKB-KW"/>
</dbReference>
<dbReference type="Proteomes" id="UP000813876">
    <property type="component" value="Unassembled WGS sequence"/>
</dbReference>
<dbReference type="Pfam" id="PF08241">
    <property type="entry name" value="Methyltransf_11"/>
    <property type="match status" value="1"/>
</dbReference>
<dbReference type="InterPro" id="IPR000551">
    <property type="entry name" value="MerR-type_HTH_dom"/>
</dbReference>
<dbReference type="PROSITE" id="PS50937">
    <property type="entry name" value="HTH_MERR_2"/>
    <property type="match status" value="1"/>
</dbReference>
<dbReference type="Gene3D" id="1.10.1660.10">
    <property type="match status" value="1"/>
</dbReference>
<dbReference type="InterPro" id="IPR029063">
    <property type="entry name" value="SAM-dependent_MTases_sf"/>
</dbReference>
<dbReference type="Pfam" id="PF13411">
    <property type="entry name" value="MerR_1"/>
    <property type="match status" value="1"/>
</dbReference>
<proteinExistence type="predicted"/>
<feature type="domain" description="HTH merR-type" evidence="2">
    <location>
        <begin position="1"/>
        <end position="69"/>
    </location>
</feature>
<dbReference type="InterPro" id="IPR013216">
    <property type="entry name" value="Methyltransf_11"/>
</dbReference>
<reference evidence="3" key="1">
    <citation type="submission" date="2019-11" db="EMBL/GenBank/DDBJ databases">
        <title>Comparative genomics of photobacteria reveal adaptation to distinct habitats.</title>
        <authorList>
            <person name="Fuertes-Perez S."/>
            <person name="Hilgarth M."/>
            <person name="Vogel R.F."/>
        </authorList>
    </citation>
    <scope>NUCLEOTIDE SEQUENCE</scope>
    <source>
        <strain evidence="3">TMW2.2145</strain>
    </source>
</reference>
<evidence type="ECO:0000259" key="2">
    <source>
        <dbReference type="PROSITE" id="PS50937"/>
    </source>
</evidence>
<dbReference type="Gene3D" id="3.40.50.150">
    <property type="entry name" value="Vaccinia Virus protein VP39"/>
    <property type="match status" value="1"/>
</dbReference>